<dbReference type="EC" id="4.2.1.96" evidence="4"/>
<dbReference type="HAMAP" id="MF_00434">
    <property type="entry name" value="Pterin_4_alpha"/>
    <property type="match status" value="1"/>
</dbReference>
<comment type="caution">
    <text evidence="5">The sequence shown here is derived from an EMBL/GenBank/DDBJ whole genome shotgun (WGS) entry which is preliminary data.</text>
</comment>
<dbReference type="EMBL" id="RFFG01000162">
    <property type="protein sequence ID" value="RMI34686.1"/>
    <property type="molecule type" value="Genomic_DNA"/>
</dbReference>
<dbReference type="OrthoDB" id="15077at2"/>
<evidence type="ECO:0000313" key="6">
    <source>
        <dbReference type="Proteomes" id="UP000282674"/>
    </source>
</evidence>
<dbReference type="RefSeq" id="WP_122199749.1">
    <property type="nucleotide sequence ID" value="NZ_JBHSKC010000012.1"/>
</dbReference>
<sequence>MADRSRLDEAAIAERLKELPGWSRQGEEIRREFEAPSFPAGIELVVAVAGAAEEADHHPDIDVRWRTVRFALSTHSEGGLTRLDFALARRIDGLAAEHGAR</sequence>
<dbReference type="Gene3D" id="3.30.1360.20">
    <property type="entry name" value="Transcriptional coactivator/pterin dehydratase"/>
    <property type="match status" value="1"/>
</dbReference>
<comment type="similarity">
    <text evidence="2 4">Belongs to the pterin-4-alpha-carbinolamine dehydratase family.</text>
</comment>
<name>A0A3M2LC67_9ACTN</name>
<dbReference type="SUPFAM" id="SSF55248">
    <property type="entry name" value="PCD-like"/>
    <property type="match status" value="1"/>
</dbReference>
<evidence type="ECO:0000256" key="3">
    <source>
        <dbReference type="ARBA" id="ARBA00023239"/>
    </source>
</evidence>
<comment type="catalytic activity">
    <reaction evidence="1 4">
        <text>(4aS,6R)-4a-hydroxy-L-erythro-5,6,7,8-tetrahydrobiopterin = (6R)-L-erythro-6,7-dihydrobiopterin + H2O</text>
        <dbReference type="Rhea" id="RHEA:11920"/>
        <dbReference type="ChEBI" id="CHEBI:15377"/>
        <dbReference type="ChEBI" id="CHEBI:15642"/>
        <dbReference type="ChEBI" id="CHEBI:43120"/>
        <dbReference type="EC" id="4.2.1.96"/>
    </reaction>
</comment>
<dbReference type="Proteomes" id="UP000282674">
    <property type="component" value="Unassembled WGS sequence"/>
</dbReference>
<gene>
    <name evidence="5" type="ORF">EBO15_40505</name>
</gene>
<proteinExistence type="inferred from homology"/>
<evidence type="ECO:0000256" key="1">
    <source>
        <dbReference type="ARBA" id="ARBA00001554"/>
    </source>
</evidence>
<dbReference type="AlphaFoldDB" id="A0A3M2LC67"/>
<evidence type="ECO:0000256" key="2">
    <source>
        <dbReference type="ARBA" id="ARBA00006472"/>
    </source>
</evidence>
<protein>
    <recommendedName>
        <fullName evidence="4">Putative pterin-4-alpha-carbinolamine dehydratase</fullName>
        <shortName evidence="4">PHS</shortName>
        <ecNumber evidence="4">4.2.1.96</ecNumber>
    </recommendedName>
    <alternativeName>
        <fullName evidence="4">4-alpha-hydroxy-tetrahydropterin dehydratase</fullName>
    </alternativeName>
    <alternativeName>
        <fullName evidence="4">Pterin carbinolamine dehydratase</fullName>
        <shortName evidence="4">PCD</shortName>
    </alternativeName>
</protein>
<organism evidence="5 6">
    <name type="scientific">Actinomadura harenae</name>
    <dbReference type="NCBI Taxonomy" id="2483351"/>
    <lineage>
        <taxon>Bacteria</taxon>
        <taxon>Bacillati</taxon>
        <taxon>Actinomycetota</taxon>
        <taxon>Actinomycetes</taxon>
        <taxon>Streptosporangiales</taxon>
        <taxon>Thermomonosporaceae</taxon>
        <taxon>Actinomadura</taxon>
    </lineage>
</organism>
<dbReference type="CDD" id="cd00488">
    <property type="entry name" value="PCD_DCoH"/>
    <property type="match status" value="1"/>
</dbReference>
<evidence type="ECO:0000256" key="4">
    <source>
        <dbReference type="HAMAP-Rule" id="MF_00434"/>
    </source>
</evidence>
<reference evidence="5 6" key="1">
    <citation type="submission" date="2018-10" db="EMBL/GenBank/DDBJ databases">
        <title>Isolation from soil.</title>
        <authorList>
            <person name="Hu J."/>
        </authorList>
    </citation>
    <scope>NUCLEOTIDE SEQUENCE [LARGE SCALE GENOMIC DNA]</scope>
    <source>
        <strain evidence="5 6">NEAU-Ht49</strain>
    </source>
</reference>
<dbReference type="InterPro" id="IPR036428">
    <property type="entry name" value="PCD_sf"/>
</dbReference>
<dbReference type="PANTHER" id="PTHR12599">
    <property type="entry name" value="PTERIN-4-ALPHA-CARBINOLAMINE DEHYDRATASE"/>
    <property type="match status" value="1"/>
</dbReference>
<dbReference type="Pfam" id="PF01329">
    <property type="entry name" value="Pterin_4a"/>
    <property type="match status" value="1"/>
</dbReference>
<dbReference type="NCBIfam" id="NF002017">
    <property type="entry name" value="PRK00823.1-2"/>
    <property type="match status" value="1"/>
</dbReference>
<dbReference type="InterPro" id="IPR001533">
    <property type="entry name" value="Pterin_deHydtase"/>
</dbReference>
<dbReference type="PANTHER" id="PTHR12599:SF0">
    <property type="entry name" value="PTERIN-4-ALPHA-CARBINOLAMINE DEHYDRATASE"/>
    <property type="match status" value="1"/>
</dbReference>
<accession>A0A3M2LC67</accession>
<evidence type="ECO:0000313" key="5">
    <source>
        <dbReference type="EMBL" id="RMI34686.1"/>
    </source>
</evidence>
<keyword evidence="3 4" id="KW-0456">Lyase</keyword>
<dbReference type="GO" id="GO:0006729">
    <property type="term" value="P:tetrahydrobiopterin biosynthetic process"/>
    <property type="evidence" value="ECO:0007669"/>
    <property type="project" value="InterPro"/>
</dbReference>
<dbReference type="GO" id="GO:0008124">
    <property type="term" value="F:4-alpha-hydroxytetrahydrobiopterin dehydratase activity"/>
    <property type="evidence" value="ECO:0007669"/>
    <property type="project" value="UniProtKB-UniRule"/>
</dbReference>
<keyword evidence="6" id="KW-1185">Reference proteome</keyword>